<dbReference type="InterPro" id="IPR016068">
    <property type="entry name" value="Translin_N"/>
</dbReference>
<dbReference type="InterPro" id="IPR033956">
    <property type="entry name" value="Translin"/>
</dbReference>
<evidence type="ECO:0000256" key="4">
    <source>
        <dbReference type="ARBA" id="ARBA00022490"/>
    </source>
</evidence>
<protein>
    <recommendedName>
        <fullName evidence="10">Translin</fullName>
    </recommendedName>
</protein>
<proteinExistence type="inferred from homology"/>
<keyword evidence="5" id="KW-0694">RNA-binding</keyword>
<evidence type="ECO:0000256" key="7">
    <source>
        <dbReference type="ARBA" id="ARBA00023242"/>
    </source>
</evidence>
<accession>A0A9P1MBB7</accession>
<dbReference type="PANTHER" id="PTHR10741">
    <property type="entry name" value="TRANSLIN AND TRANSLIN ASSOCIATED PROTEIN X"/>
    <property type="match status" value="1"/>
</dbReference>
<dbReference type="Gene3D" id="1.20.58.200">
    <property type="entry name" value="Translin, domain 2"/>
    <property type="match status" value="1"/>
</dbReference>
<dbReference type="EMBL" id="CALLCH030000012">
    <property type="protein sequence ID" value="CAI4215379.1"/>
    <property type="molecule type" value="Genomic_DNA"/>
</dbReference>
<keyword evidence="6" id="KW-0238">DNA-binding</keyword>
<dbReference type="SUPFAM" id="SSF74784">
    <property type="entry name" value="Translin"/>
    <property type="match status" value="1"/>
</dbReference>
<evidence type="ECO:0008006" key="10">
    <source>
        <dbReference type="Google" id="ProtNLM"/>
    </source>
</evidence>
<reference evidence="8" key="1">
    <citation type="submission" date="2022-11" db="EMBL/GenBank/DDBJ databases">
        <authorList>
            <person name="Scott C."/>
            <person name="Bruce N."/>
        </authorList>
    </citation>
    <scope>NUCLEOTIDE SEQUENCE</scope>
</reference>
<dbReference type="Proteomes" id="UP000838763">
    <property type="component" value="Unassembled WGS sequence"/>
</dbReference>
<dbReference type="InterPro" id="IPR002848">
    <property type="entry name" value="Translin_fam"/>
</dbReference>
<evidence type="ECO:0000256" key="5">
    <source>
        <dbReference type="ARBA" id="ARBA00022884"/>
    </source>
</evidence>
<dbReference type="InterPro" id="IPR036081">
    <property type="entry name" value="Translin_sf"/>
</dbReference>
<organism evidence="8 9">
    <name type="scientific">Parascedosporium putredinis</name>
    <dbReference type="NCBI Taxonomy" id="1442378"/>
    <lineage>
        <taxon>Eukaryota</taxon>
        <taxon>Fungi</taxon>
        <taxon>Dikarya</taxon>
        <taxon>Ascomycota</taxon>
        <taxon>Pezizomycotina</taxon>
        <taxon>Sordariomycetes</taxon>
        <taxon>Hypocreomycetidae</taxon>
        <taxon>Microascales</taxon>
        <taxon>Microascaceae</taxon>
        <taxon>Parascedosporium</taxon>
    </lineage>
</organism>
<name>A0A9P1MBB7_9PEZI</name>
<comment type="subcellular location">
    <subcellularLocation>
        <location evidence="2">Cytoplasm</location>
    </subcellularLocation>
    <subcellularLocation>
        <location evidence="1">Nucleus</location>
    </subcellularLocation>
</comment>
<gene>
    <name evidence="8" type="ORF">PPNO1_LOCUS5090</name>
</gene>
<dbReference type="Gene3D" id="1.20.58.190">
    <property type="entry name" value="Translin, domain 1"/>
    <property type="match status" value="1"/>
</dbReference>
<dbReference type="GO" id="GO:0043565">
    <property type="term" value="F:sequence-specific DNA binding"/>
    <property type="evidence" value="ECO:0007669"/>
    <property type="project" value="InterPro"/>
</dbReference>
<dbReference type="AlphaFoldDB" id="A0A9P1MBB7"/>
<dbReference type="GO" id="GO:0003697">
    <property type="term" value="F:single-stranded DNA binding"/>
    <property type="evidence" value="ECO:0007669"/>
    <property type="project" value="InterPro"/>
</dbReference>
<evidence type="ECO:0000313" key="9">
    <source>
        <dbReference type="Proteomes" id="UP000838763"/>
    </source>
</evidence>
<dbReference type="GO" id="GO:0005634">
    <property type="term" value="C:nucleus"/>
    <property type="evidence" value="ECO:0007669"/>
    <property type="project" value="UniProtKB-SubCell"/>
</dbReference>
<keyword evidence="4" id="KW-0963">Cytoplasm</keyword>
<keyword evidence="7" id="KW-0539">Nucleus</keyword>
<dbReference type="GO" id="GO:0016070">
    <property type="term" value="P:RNA metabolic process"/>
    <property type="evidence" value="ECO:0007669"/>
    <property type="project" value="InterPro"/>
</dbReference>
<comment type="similarity">
    <text evidence="3">Belongs to the translin family.</text>
</comment>
<evidence type="ECO:0000313" key="8">
    <source>
        <dbReference type="EMBL" id="CAI4215379.1"/>
    </source>
</evidence>
<sequence>MSSGSPSRLLDPAIFPDLKDKIEQETQVKDALTQIVQKLEATNSYAQGLLSRIHATPANIVNPGLLAEVELEVKKEIEIIKELSDYASQHPYYKYNQKWSWTMNHVLFTVILCGFLGGMATETKPGEFGRLLTPDDISEILQVPVNVKDRDVFHITIEEYLTALTMLCDELSRLATNSVTLKDFDQAVQIQSFVKELFGGFLLLNLKNDPLRKRVDGVKYAVKKTEEIVYDLTVRKLVAPPGDASSSGEMVG</sequence>
<evidence type="ECO:0000256" key="3">
    <source>
        <dbReference type="ARBA" id="ARBA00005902"/>
    </source>
</evidence>
<dbReference type="InterPro" id="IPR016069">
    <property type="entry name" value="Translin_C"/>
</dbReference>
<dbReference type="Pfam" id="PF01997">
    <property type="entry name" value="Translin"/>
    <property type="match status" value="1"/>
</dbReference>
<comment type="caution">
    <text evidence="8">The sequence shown here is derived from an EMBL/GenBank/DDBJ whole genome shotgun (WGS) entry which is preliminary data.</text>
</comment>
<dbReference type="GO" id="GO:0003723">
    <property type="term" value="F:RNA binding"/>
    <property type="evidence" value="ECO:0007669"/>
    <property type="project" value="UniProtKB-KW"/>
</dbReference>
<dbReference type="FunFam" id="1.20.58.200:FF:000002">
    <property type="entry name" value="Putative translin"/>
    <property type="match status" value="1"/>
</dbReference>
<dbReference type="OrthoDB" id="829at2759"/>
<evidence type="ECO:0000256" key="1">
    <source>
        <dbReference type="ARBA" id="ARBA00004123"/>
    </source>
</evidence>
<dbReference type="CDD" id="cd14819">
    <property type="entry name" value="Translin"/>
    <property type="match status" value="1"/>
</dbReference>
<evidence type="ECO:0000256" key="6">
    <source>
        <dbReference type="ARBA" id="ARBA00023125"/>
    </source>
</evidence>
<keyword evidence="9" id="KW-1185">Reference proteome</keyword>
<evidence type="ECO:0000256" key="2">
    <source>
        <dbReference type="ARBA" id="ARBA00004496"/>
    </source>
</evidence>
<dbReference type="GO" id="GO:0005737">
    <property type="term" value="C:cytoplasm"/>
    <property type="evidence" value="ECO:0007669"/>
    <property type="project" value="UniProtKB-SubCell"/>
</dbReference>